<feature type="non-terminal residue" evidence="1">
    <location>
        <position position="130"/>
    </location>
</feature>
<keyword evidence="2" id="KW-1185">Reference proteome</keyword>
<gene>
    <name evidence="1" type="ORF">SCALOS_LOCUS10770</name>
</gene>
<evidence type="ECO:0000313" key="2">
    <source>
        <dbReference type="Proteomes" id="UP000789860"/>
    </source>
</evidence>
<comment type="caution">
    <text evidence="1">The sequence shown here is derived from an EMBL/GenBank/DDBJ whole genome shotgun (WGS) entry which is preliminary data.</text>
</comment>
<protein>
    <submittedName>
        <fullName evidence="1">2967_t:CDS:1</fullName>
    </submittedName>
</protein>
<dbReference type="Proteomes" id="UP000789860">
    <property type="component" value="Unassembled WGS sequence"/>
</dbReference>
<dbReference type="EMBL" id="CAJVPM010042150">
    <property type="protein sequence ID" value="CAG8708314.1"/>
    <property type="molecule type" value="Genomic_DNA"/>
</dbReference>
<reference evidence="1" key="1">
    <citation type="submission" date="2021-06" db="EMBL/GenBank/DDBJ databases">
        <authorList>
            <person name="Kallberg Y."/>
            <person name="Tangrot J."/>
            <person name="Rosling A."/>
        </authorList>
    </citation>
    <scope>NUCLEOTIDE SEQUENCE</scope>
    <source>
        <strain evidence="1">AU212A</strain>
    </source>
</reference>
<evidence type="ECO:0000313" key="1">
    <source>
        <dbReference type="EMBL" id="CAG8708314.1"/>
    </source>
</evidence>
<accession>A0ACA9PIH0</accession>
<feature type="non-terminal residue" evidence="1">
    <location>
        <position position="1"/>
    </location>
</feature>
<organism evidence="1 2">
    <name type="scientific">Scutellospora calospora</name>
    <dbReference type="NCBI Taxonomy" id="85575"/>
    <lineage>
        <taxon>Eukaryota</taxon>
        <taxon>Fungi</taxon>
        <taxon>Fungi incertae sedis</taxon>
        <taxon>Mucoromycota</taxon>
        <taxon>Glomeromycotina</taxon>
        <taxon>Glomeromycetes</taxon>
        <taxon>Diversisporales</taxon>
        <taxon>Gigasporaceae</taxon>
        <taxon>Scutellospora</taxon>
    </lineage>
</organism>
<name>A0ACA9PIH0_9GLOM</name>
<sequence>GFESDTLLKGNKGHRLRSKSITELKSPVDITNISDLKASETSEPTLHPISPHTTFTGTVEKLYNLIMTSGFVKRFIVEVEKCTEVEIGEWETKDGKLRRSSSFIKPLNFSIGPKSTKCYIEDECLHKSFD</sequence>
<proteinExistence type="predicted"/>